<dbReference type="RefSeq" id="WP_094786509.1">
    <property type="nucleotide sequence ID" value="NZ_JAEVHG010000001.1"/>
</dbReference>
<name>A0A4P9VKS6_9GAMM</name>
<comment type="caution">
    <text evidence="1">The sequence shown here is derived from an EMBL/GenBank/DDBJ whole genome shotgun (WGS) entry which is preliminary data.</text>
</comment>
<dbReference type="AlphaFoldDB" id="A0A4P9VKS6"/>
<evidence type="ECO:0000313" key="2">
    <source>
        <dbReference type="Proteomes" id="UP000257039"/>
    </source>
</evidence>
<dbReference type="Proteomes" id="UP000257039">
    <property type="component" value="Unassembled WGS sequence"/>
</dbReference>
<dbReference type="Pfam" id="PF10974">
    <property type="entry name" value="DUF2804"/>
    <property type="match status" value="1"/>
</dbReference>
<protein>
    <submittedName>
        <fullName evidence="1">DUF2804 domain-containing protein</fullName>
    </submittedName>
</protein>
<gene>
    <name evidence="1" type="ORF">B9G39_06520</name>
</gene>
<dbReference type="EMBL" id="NDXW01000001">
    <property type="protein sequence ID" value="RDH43129.1"/>
    <property type="molecule type" value="Genomic_DNA"/>
</dbReference>
<dbReference type="InterPro" id="IPR021243">
    <property type="entry name" value="DUF2804"/>
</dbReference>
<dbReference type="PANTHER" id="PTHR35868">
    <property type="entry name" value="DUF2804 DOMAIN-CONTAINING PROTEIN-RELATED"/>
    <property type="match status" value="1"/>
</dbReference>
<proteinExistence type="predicted"/>
<sequence>MSESMLIDQHQSVVQFPDTKLIQQNGQPRFGIIDYPVSEINYRDCRLLTPMGKAASRWQRWFGFNAFQYYGIISPEIVLGCALVDTKLVGLAFCYLYHPPSKRRWALTFHDVLSQNCHLSLSPDEGGSYFKRGNRVIVMKYDRLTRTKSLRIELPNLNVNCVFDEAIQPMQPLRICTRCGPSGWVYAQKVAGLAVQGEIDCKWGHFDLSQIQASAHHDFSAGYMRRETFWNWACLGGRLSSGEWLGLNLSAGVNETSFTENCYWLDGQLGKIDHIHFDYHVDDIYLPWHITSYDKSLDLTFTPLGAHRECLNLWLMATNFHQLYGYFSGTIETGQRTIQVDNILGFVEEHYAKW</sequence>
<reference evidence="1 2" key="1">
    <citation type="submission" date="2017-04" db="EMBL/GenBank/DDBJ databases">
        <title>Draft genome sequence of Zooshikella ganghwensis VG4 isolated from Red Sea sediments.</title>
        <authorList>
            <person name="Rehman Z."/>
            <person name="Alam I."/>
            <person name="Kamau A."/>
            <person name="Bajic V."/>
            <person name="Leiknes T."/>
        </authorList>
    </citation>
    <scope>NUCLEOTIDE SEQUENCE [LARGE SCALE GENOMIC DNA]</scope>
    <source>
        <strain evidence="1 2">VG4</strain>
    </source>
</reference>
<evidence type="ECO:0000313" key="1">
    <source>
        <dbReference type="EMBL" id="RDH43129.1"/>
    </source>
</evidence>
<organism evidence="1 2">
    <name type="scientific">Zooshikella ganghwensis</name>
    <dbReference type="NCBI Taxonomy" id="202772"/>
    <lineage>
        <taxon>Bacteria</taxon>
        <taxon>Pseudomonadati</taxon>
        <taxon>Pseudomonadota</taxon>
        <taxon>Gammaproteobacteria</taxon>
        <taxon>Oceanospirillales</taxon>
        <taxon>Zooshikellaceae</taxon>
        <taxon>Zooshikella</taxon>
    </lineage>
</organism>
<dbReference type="PANTHER" id="PTHR35868:SF4">
    <property type="entry name" value="DUF2804 DOMAIN-CONTAINING PROTEIN"/>
    <property type="match status" value="1"/>
</dbReference>
<keyword evidence="2" id="KW-1185">Reference proteome</keyword>
<accession>A0A4P9VKS6</accession>